<proteinExistence type="predicted"/>
<feature type="compositionally biased region" description="Basic and acidic residues" evidence="1">
    <location>
        <begin position="82"/>
        <end position="93"/>
    </location>
</feature>
<reference evidence="2 3" key="1">
    <citation type="submission" date="2024-02" db="EMBL/GenBank/DDBJ databases">
        <title>De novo assembly and annotation of 12 fungi associated with fruit tree decline syndrome in Ontario, Canada.</title>
        <authorList>
            <person name="Sulman M."/>
            <person name="Ellouze W."/>
            <person name="Ilyukhin E."/>
        </authorList>
    </citation>
    <scope>NUCLEOTIDE SEQUENCE [LARGE SCALE GENOMIC DNA]</scope>
    <source>
        <strain evidence="2 3">M1-105</strain>
    </source>
</reference>
<feature type="region of interest" description="Disordered" evidence="1">
    <location>
        <begin position="60"/>
        <end position="109"/>
    </location>
</feature>
<name>A0ABR3SE74_9PEZI</name>
<evidence type="ECO:0000313" key="3">
    <source>
        <dbReference type="Proteomes" id="UP001521116"/>
    </source>
</evidence>
<sequence length="121" mass="13047">MDPQSRTNDPAAPPLLGTGGSDFVPWSQSNEFLDQNFNTAIPFSPDEYVEFYNALSAEVEWPESKQEPPPQDGLSGGSSAQAHRDAEFRDGKLKRPASGGVFMGGGQGNNELDVVVEDFAK</sequence>
<protein>
    <recommendedName>
        <fullName evidence="4">Fungal specific transcription factor</fullName>
    </recommendedName>
</protein>
<accession>A0ABR3SE74</accession>
<dbReference type="EMBL" id="JAJVDC020000207">
    <property type="protein sequence ID" value="KAL1618423.1"/>
    <property type="molecule type" value="Genomic_DNA"/>
</dbReference>
<keyword evidence="3" id="KW-1185">Reference proteome</keyword>
<evidence type="ECO:0008006" key="4">
    <source>
        <dbReference type="Google" id="ProtNLM"/>
    </source>
</evidence>
<feature type="region of interest" description="Disordered" evidence="1">
    <location>
        <begin position="1"/>
        <end position="23"/>
    </location>
</feature>
<dbReference type="Proteomes" id="UP001521116">
    <property type="component" value="Unassembled WGS sequence"/>
</dbReference>
<evidence type="ECO:0000313" key="2">
    <source>
        <dbReference type="EMBL" id="KAL1618423.1"/>
    </source>
</evidence>
<comment type="caution">
    <text evidence="2">The sequence shown here is derived from an EMBL/GenBank/DDBJ whole genome shotgun (WGS) entry which is preliminary data.</text>
</comment>
<organism evidence="2 3">
    <name type="scientific">Neofusicoccum ribis</name>
    <dbReference type="NCBI Taxonomy" id="45134"/>
    <lineage>
        <taxon>Eukaryota</taxon>
        <taxon>Fungi</taxon>
        <taxon>Dikarya</taxon>
        <taxon>Ascomycota</taxon>
        <taxon>Pezizomycotina</taxon>
        <taxon>Dothideomycetes</taxon>
        <taxon>Dothideomycetes incertae sedis</taxon>
        <taxon>Botryosphaeriales</taxon>
        <taxon>Botryosphaeriaceae</taxon>
        <taxon>Neofusicoccum</taxon>
    </lineage>
</organism>
<evidence type="ECO:0000256" key="1">
    <source>
        <dbReference type="SAM" id="MobiDB-lite"/>
    </source>
</evidence>
<gene>
    <name evidence="2" type="ORF">SLS56_010540</name>
</gene>